<dbReference type="AlphaFoldDB" id="A0A1F5N895"/>
<evidence type="ECO:0000313" key="2">
    <source>
        <dbReference type="Proteomes" id="UP000177610"/>
    </source>
</evidence>
<dbReference type="InterPro" id="IPR029058">
    <property type="entry name" value="AB_hydrolase_fold"/>
</dbReference>
<gene>
    <name evidence="1" type="ORF">A2717_03380</name>
</gene>
<dbReference type="Pfam" id="PF06821">
    <property type="entry name" value="Ser_hydrolase"/>
    <property type="match status" value="1"/>
</dbReference>
<dbReference type="SUPFAM" id="SSF53474">
    <property type="entry name" value="alpha/beta-Hydrolases"/>
    <property type="match status" value="1"/>
</dbReference>
<evidence type="ECO:0000313" key="1">
    <source>
        <dbReference type="EMBL" id="OGE73650.1"/>
    </source>
</evidence>
<dbReference type="PANTHER" id="PTHR15394">
    <property type="entry name" value="SERINE HYDROLASE RBBP9"/>
    <property type="match status" value="1"/>
</dbReference>
<dbReference type="STRING" id="1817821.A2717_03380"/>
<dbReference type="InterPro" id="IPR010662">
    <property type="entry name" value="RBBP9/YdeN"/>
</dbReference>
<proteinExistence type="predicted"/>
<dbReference type="PANTHER" id="PTHR15394:SF3">
    <property type="entry name" value="SERINE HYDROLASE RBBP9"/>
    <property type="match status" value="1"/>
</dbReference>
<dbReference type="Gene3D" id="3.40.50.1820">
    <property type="entry name" value="alpha/beta hydrolase"/>
    <property type="match status" value="1"/>
</dbReference>
<sequence>MQQILLVHGGDNWETHEEYLAYLKNKQIDFEKHGLRVKGWQDNLADRLGTDYQIIRPEMPSKRNAKYIEWKIWFEKFISYLNDGVILIGGSLGALFLAKYLSENDFPKKIKAVFLLAGPAKDNLPEYRLLDFSLPESLEKLSSQADKIFLYHSKDDNMVPFSDLEIYRKALPKATVRVLDGFGHFNLPELPVIIEDIKSL</sequence>
<dbReference type="GO" id="GO:0016787">
    <property type="term" value="F:hydrolase activity"/>
    <property type="evidence" value="ECO:0007669"/>
    <property type="project" value="InterPro"/>
</dbReference>
<comment type="caution">
    <text evidence="1">The sequence shown here is derived from an EMBL/GenBank/DDBJ whole genome shotgun (WGS) entry which is preliminary data.</text>
</comment>
<name>A0A1F5N895_9BACT</name>
<organism evidence="1 2">
    <name type="scientific">Candidatus Doudnabacteria bacterium RIFCSPHIGHO2_01_FULL_41_86</name>
    <dbReference type="NCBI Taxonomy" id="1817821"/>
    <lineage>
        <taxon>Bacteria</taxon>
        <taxon>Candidatus Doudnaibacteriota</taxon>
    </lineage>
</organism>
<protein>
    <recommendedName>
        <fullName evidence="3">Serine hydrolase FSH domain-containing protein</fullName>
    </recommendedName>
</protein>
<accession>A0A1F5N895</accession>
<dbReference type="EMBL" id="MFEH01000005">
    <property type="protein sequence ID" value="OGE73650.1"/>
    <property type="molecule type" value="Genomic_DNA"/>
</dbReference>
<evidence type="ECO:0008006" key="3">
    <source>
        <dbReference type="Google" id="ProtNLM"/>
    </source>
</evidence>
<dbReference type="Proteomes" id="UP000177610">
    <property type="component" value="Unassembled WGS sequence"/>
</dbReference>
<reference evidence="1 2" key="1">
    <citation type="journal article" date="2016" name="Nat. Commun.">
        <title>Thousands of microbial genomes shed light on interconnected biogeochemical processes in an aquifer system.</title>
        <authorList>
            <person name="Anantharaman K."/>
            <person name="Brown C.T."/>
            <person name="Hug L.A."/>
            <person name="Sharon I."/>
            <person name="Castelle C.J."/>
            <person name="Probst A.J."/>
            <person name="Thomas B.C."/>
            <person name="Singh A."/>
            <person name="Wilkins M.J."/>
            <person name="Karaoz U."/>
            <person name="Brodie E.L."/>
            <person name="Williams K.H."/>
            <person name="Hubbard S.S."/>
            <person name="Banfield J.F."/>
        </authorList>
    </citation>
    <scope>NUCLEOTIDE SEQUENCE [LARGE SCALE GENOMIC DNA]</scope>
</reference>